<proteinExistence type="inferred from homology"/>
<organism evidence="13 14">
    <name type="scientific">Candidatus Neptunichlamydia vexilliferae</name>
    <dbReference type="NCBI Taxonomy" id="1651774"/>
    <lineage>
        <taxon>Bacteria</taxon>
        <taxon>Pseudomonadati</taxon>
        <taxon>Chlamydiota</taxon>
        <taxon>Chlamydiia</taxon>
        <taxon>Parachlamydiales</taxon>
        <taxon>Simkaniaceae</taxon>
        <taxon>Candidatus Neptunichlamydia</taxon>
    </lineage>
</organism>
<evidence type="ECO:0000256" key="9">
    <source>
        <dbReference type="ARBA" id="ARBA00022917"/>
    </source>
</evidence>
<dbReference type="InterPro" id="IPR050058">
    <property type="entry name" value="Ala-tRNA_ligase"/>
</dbReference>
<keyword evidence="9 11" id="KW-0648">Protein biosynthesis</keyword>
<evidence type="ECO:0000256" key="7">
    <source>
        <dbReference type="ARBA" id="ARBA00022840"/>
    </source>
</evidence>
<comment type="catalytic activity">
    <reaction evidence="11">
        <text>tRNA(Ala) + L-alanine + ATP = L-alanyl-tRNA(Ala) + AMP + diphosphate</text>
        <dbReference type="Rhea" id="RHEA:12540"/>
        <dbReference type="Rhea" id="RHEA-COMP:9657"/>
        <dbReference type="Rhea" id="RHEA-COMP:9923"/>
        <dbReference type="ChEBI" id="CHEBI:30616"/>
        <dbReference type="ChEBI" id="CHEBI:33019"/>
        <dbReference type="ChEBI" id="CHEBI:57972"/>
        <dbReference type="ChEBI" id="CHEBI:78442"/>
        <dbReference type="ChEBI" id="CHEBI:78497"/>
        <dbReference type="ChEBI" id="CHEBI:456215"/>
        <dbReference type="EC" id="6.1.1.7"/>
    </reaction>
</comment>
<dbReference type="InterPro" id="IPR018163">
    <property type="entry name" value="Thr/Ala-tRNA-synth_IIc_edit"/>
</dbReference>
<dbReference type="Pfam" id="PF01411">
    <property type="entry name" value="tRNA-synt_2c"/>
    <property type="match status" value="1"/>
</dbReference>
<dbReference type="SUPFAM" id="SSF55186">
    <property type="entry name" value="ThrRS/AlaRS common domain"/>
    <property type="match status" value="1"/>
</dbReference>
<dbReference type="Gene3D" id="3.30.54.20">
    <property type="match status" value="1"/>
</dbReference>
<feature type="binding site" evidence="11">
    <location>
        <position position="589"/>
    </location>
    <ligand>
        <name>Zn(2+)</name>
        <dbReference type="ChEBI" id="CHEBI:29105"/>
    </ligand>
</feature>
<keyword evidence="6 11" id="KW-0862">Zinc</keyword>
<evidence type="ECO:0000259" key="12">
    <source>
        <dbReference type="PROSITE" id="PS50860"/>
    </source>
</evidence>
<dbReference type="Gene3D" id="3.10.310.40">
    <property type="match status" value="1"/>
</dbReference>
<name>A0ABS0AYB5_9BACT</name>
<comment type="function">
    <text evidence="11">Catalyzes the attachment of alanine to tRNA(Ala) in a two-step reaction: alanine is first activated by ATP to form Ala-AMP and then transferred to the acceptor end of tRNA(Ala). Also edits incorrectly charged Ser-tRNA(Ala) and Gly-tRNA(Ala) via its editing domain.</text>
</comment>
<dbReference type="Pfam" id="PF02272">
    <property type="entry name" value="DHHA1"/>
    <property type="match status" value="1"/>
</dbReference>
<comment type="subcellular location">
    <subcellularLocation>
        <location evidence="11">Cytoplasm</location>
    </subcellularLocation>
</comment>
<keyword evidence="2 11" id="KW-0820">tRNA-binding</keyword>
<dbReference type="Pfam" id="PF07973">
    <property type="entry name" value="tRNA_SAD"/>
    <property type="match status" value="1"/>
</dbReference>
<keyword evidence="10 11" id="KW-0030">Aminoacyl-tRNA synthetase</keyword>
<accession>A0ABS0AYB5</accession>
<dbReference type="InterPro" id="IPR003156">
    <property type="entry name" value="DHHA1_dom"/>
</dbReference>
<evidence type="ECO:0000313" key="13">
    <source>
        <dbReference type="EMBL" id="MBF5058959.1"/>
    </source>
</evidence>
<evidence type="ECO:0000256" key="5">
    <source>
        <dbReference type="ARBA" id="ARBA00022741"/>
    </source>
</evidence>
<evidence type="ECO:0000256" key="6">
    <source>
        <dbReference type="ARBA" id="ARBA00022833"/>
    </source>
</evidence>
<keyword evidence="8 11" id="KW-0694">RNA-binding</keyword>
<dbReference type="InterPro" id="IPR045864">
    <property type="entry name" value="aa-tRNA-synth_II/BPL/LPL"/>
</dbReference>
<comment type="domain">
    <text evidence="11">Consists of three domains; the N-terminal catalytic domain, the editing domain and the C-terminal C-Ala domain. The editing domain removes incorrectly charged amino acids, while the C-Ala domain, along with tRNA(Ala), serves as a bridge to cooperatively bring together the editing and aminoacylation centers thus stimulating deacylation of misacylated tRNAs.</text>
</comment>
<evidence type="ECO:0000256" key="1">
    <source>
        <dbReference type="ARBA" id="ARBA00008226"/>
    </source>
</evidence>
<dbReference type="Gene3D" id="2.40.30.130">
    <property type="match status" value="1"/>
</dbReference>
<dbReference type="InterPro" id="IPR009000">
    <property type="entry name" value="Transl_B-barrel_sf"/>
</dbReference>
<keyword evidence="11" id="KW-0963">Cytoplasm</keyword>
<dbReference type="InterPro" id="IPR018162">
    <property type="entry name" value="Ala-tRNA-ligase_IIc_anticod-bd"/>
</dbReference>
<evidence type="ECO:0000313" key="14">
    <source>
        <dbReference type="Proteomes" id="UP001194714"/>
    </source>
</evidence>
<reference evidence="13 14" key="1">
    <citation type="submission" date="2020-01" db="EMBL/GenBank/DDBJ databases">
        <title>Draft genome sequence of Cand. Neptunochlamydia vexilliferae K9.</title>
        <authorList>
            <person name="Schulz F."/>
            <person name="Koestlbacher S."/>
            <person name="Wascher F."/>
            <person name="Pizzetti I."/>
            <person name="Horn M."/>
        </authorList>
    </citation>
    <scope>NUCLEOTIDE SEQUENCE [LARGE SCALE GENOMIC DNA]</scope>
    <source>
        <strain evidence="13 14">K9</strain>
    </source>
</reference>
<dbReference type="SUPFAM" id="SSF50447">
    <property type="entry name" value="Translation proteins"/>
    <property type="match status" value="1"/>
</dbReference>
<dbReference type="InterPro" id="IPR012947">
    <property type="entry name" value="tRNA_SAD"/>
</dbReference>
<comment type="similarity">
    <text evidence="1 11">Belongs to the class-II aminoacyl-tRNA synthetase family.</text>
</comment>
<dbReference type="NCBIfam" id="TIGR00344">
    <property type="entry name" value="alaS"/>
    <property type="match status" value="1"/>
</dbReference>
<dbReference type="SUPFAM" id="SSF55681">
    <property type="entry name" value="Class II aaRS and biotin synthetases"/>
    <property type="match status" value="1"/>
</dbReference>
<feature type="domain" description="Alanyl-transfer RNA synthetases family profile" evidence="12">
    <location>
        <begin position="24"/>
        <end position="734"/>
    </location>
</feature>
<keyword evidence="7 11" id="KW-0067">ATP-binding</keyword>
<evidence type="ECO:0000256" key="8">
    <source>
        <dbReference type="ARBA" id="ARBA00022884"/>
    </source>
</evidence>
<sequence>MHFSIQYLIFMYKLYSYQGKIVAMLSQEIRKKFLNYFKEKGHALVPSSPTVPHDDPTLLFINAGMNQFKDAFLGKAERDYNKATSSQKCIRVGGKHNDLDNVGHTSRHMTFFEMLGNFSFGDYFKKEAIEFAWHVSTEIFEYDPDRIWVSVFETDDEAYELWKPYINKKRIIRLGEDENFWSMGDTGPCGPCTELLYDRGEKFGSAKSPLEDKTGERYPEYWNLVFMEFNRDERGGMLPLPKQCVDTGAGLERVVSFKMGADNVFQSDILAALIERTEELSGKKYDPSDTHLAPAFHVIADHIRALSFAIADGAQPSNVDRGYVLRKILRRAVRYGRLLGFNQPFLADVFPRLVEVMGDDYHELKSASTQTQEILTIEEEGFLRTLRRGGNILNTIIEKASASSRKEISGADAFKLKDTYGFPLEEILLIAKDGELTVNLDTYELLEKEARERSKQAHTSHKQVAETSLFETFLEHHGTSEFVGYDEEEAEGTIKGLIVAGQSVETMKEGEEGLVILDATPFYAEKGGQIGDTGLLSHKEAQFTVQNCQTPYGGIIAHHGMLKKGTLIVGEPVVAKVDQGRRSAIRKHHTATHLLHWALQEVLGSHIRQAGSLVEPQRLRFDFNHHKGLTTEELREVEKRVNEKIWKNTPLKTYELTLEEVQKHPEIKQFFGEKYGKKVRVVDIDYSKELCGGTHVENVGEVGYFRIAKEGSIAKGVRRIEAVLGAEAEKLRYALEDQMGTIADSLKANFPKVGEAVRSLIEENATLKEKAVAARKKELSSLAQTLMTKVTKVGEIPLLAAAVEVDKKELPDLGNALLTQMGSGVVLLSATEEERCQLLLKVSPDLVEKGIHANTLIKEVAPCIEGSGGGKKDAAQAGGKKPQGVVAAFEKLEELLNG</sequence>
<dbReference type="GO" id="GO:0004813">
    <property type="term" value="F:alanine-tRNA ligase activity"/>
    <property type="evidence" value="ECO:0007669"/>
    <property type="project" value="UniProtKB-EC"/>
</dbReference>
<evidence type="ECO:0000256" key="4">
    <source>
        <dbReference type="ARBA" id="ARBA00022723"/>
    </source>
</evidence>
<feature type="binding site" evidence="11">
    <location>
        <position position="593"/>
    </location>
    <ligand>
        <name>Zn(2+)</name>
        <dbReference type="ChEBI" id="CHEBI:29105"/>
    </ligand>
</feature>
<evidence type="ECO:0000256" key="3">
    <source>
        <dbReference type="ARBA" id="ARBA00022598"/>
    </source>
</evidence>
<dbReference type="PRINTS" id="PR00980">
    <property type="entry name" value="TRNASYNTHALA"/>
</dbReference>
<evidence type="ECO:0000256" key="10">
    <source>
        <dbReference type="ARBA" id="ARBA00023146"/>
    </source>
</evidence>
<comment type="caution">
    <text evidence="13">The sequence shown here is derived from an EMBL/GenBank/DDBJ whole genome shotgun (WGS) entry which is preliminary data.</text>
</comment>
<evidence type="ECO:0000256" key="2">
    <source>
        <dbReference type="ARBA" id="ARBA00022555"/>
    </source>
</evidence>
<dbReference type="InterPro" id="IPR018165">
    <property type="entry name" value="Ala-tRNA-synth_IIc_core"/>
</dbReference>
<keyword evidence="5 11" id="KW-0547">Nucleotide-binding</keyword>
<evidence type="ECO:0000256" key="11">
    <source>
        <dbReference type="HAMAP-Rule" id="MF_00036"/>
    </source>
</evidence>
<dbReference type="SUPFAM" id="SSF101353">
    <property type="entry name" value="Putative anticodon-binding domain of alanyl-tRNA synthetase (AlaRS)"/>
    <property type="match status" value="1"/>
</dbReference>
<dbReference type="PANTHER" id="PTHR11777">
    <property type="entry name" value="ALANYL-TRNA SYNTHETASE"/>
    <property type="match status" value="1"/>
</dbReference>
<dbReference type="CDD" id="cd00673">
    <property type="entry name" value="AlaRS_core"/>
    <property type="match status" value="1"/>
</dbReference>
<feature type="binding site" evidence="11">
    <location>
        <position position="691"/>
    </location>
    <ligand>
        <name>Zn(2+)</name>
        <dbReference type="ChEBI" id="CHEBI:29105"/>
    </ligand>
</feature>
<dbReference type="EMBL" id="JAAEJV010000007">
    <property type="protein sequence ID" value="MBF5058959.1"/>
    <property type="molecule type" value="Genomic_DNA"/>
</dbReference>
<dbReference type="Gene3D" id="3.30.980.10">
    <property type="entry name" value="Threonyl-trna Synthetase, Chain A, domain 2"/>
    <property type="match status" value="1"/>
</dbReference>
<dbReference type="SMART" id="SM00863">
    <property type="entry name" value="tRNA_SAD"/>
    <property type="match status" value="1"/>
</dbReference>
<keyword evidence="3 11" id="KW-0436">Ligase</keyword>
<comment type="cofactor">
    <cofactor evidence="11">
        <name>Zn(2+)</name>
        <dbReference type="ChEBI" id="CHEBI:29105"/>
    </cofactor>
    <text evidence="11">Binds 1 zinc ion per subunit.</text>
</comment>
<dbReference type="Gene3D" id="3.30.930.10">
    <property type="entry name" value="Bira Bifunctional Protein, Domain 2"/>
    <property type="match status" value="1"/>
</dbReference>
<dbReference type="InterPro" id="IPR002318">
    <property type="entry name" value="Ala-tRNA-lgiase_IIc"/>
</dbReference>
<dbReference type="InterPro" id="IPR023033">
    <property type="entry name" value="Ala_tRNA_ligase_euk/bac"/>
</dbReference>
<dbReference type="InterPro" id="IPR018164">
    <property type="entry name" value="Ala-tRNA-synth_IIc_N"/>
</dbReference>
<dbReference type="PANTHER" id="PTHR11777:SF9">
    <property type="entry name" value="ALANINE--TRNA LIGASE, CYTOPLASMIC"/>
    <property type="match status" value="1"/>
</dbReference>
<dbReference type="EC" id="6.1.1.7" evidence="11"/>
<feature type="binding site" evidence="11">
    <location>
        <position position="695"/>
    </location>
    <ligand>
        <name>Zn(2+)</name>
        <dbReference type="ChEBI" id="CHEBI:29105"/>
    </ligand>
</feature>
<protein>
    <recommendedName>
        <fullName evidence="11">Alanine--tRNA ligase</fullName>
        <ecNumber evidence="11">6.1.1.7</ecNumber>
    </recommendedName>
    <alternativeName>
        <fullName evidence="11">Alanyl-tRNA synthetase</fullName>
        <shortName evidence="11">AlaRS</shortName>
    </alternativeName>
</protein>
<keyword evidence="4 11" id="KW-0479">Metal-binding</keyword>
<dbReference type="HAMAP" id="MF_00036_B">
    <property type="entry name" value="Ala_tRNA_synth_B"/>
    <property type="match status" value="1"/>
</dbReference>
<gene>
    <name evidence="11" type="primary">alaS</name>
    <name evidence="13" type="ORF">NEPTK9_000459</name>
</gene>
<dbReference type="Proteomes" id="UP001194714">
    <property type="component" value="Unassembled WGS sequence"/>
</dbReference>
<keyword evidence="14" id="KW-1185">Reference proteome</keyword>
<dbReference type="PROSITE" id="PS50860">
    <property type="entry name" value="AA_TRNA_LIGASE_II_ALA"/>
    <property type="match status" value="1"/>
</dbReference>